<dbReference type="InterPro" id="IPR055505">
    <property type="entry name" value="DUF7077"/>
</dbReference>
<dbReference type="InterPro" id="IPR055504">
    <property type="entry name" value="DUF7076"/>
</dbReference>
<dbReference type="STRING" id="28573.A0A0U1M2L3"/>
<comment type="subcellular location">
    <subcellularLocation>
        <location evidence="1">Golgi apparatus</location>
    </subcellularLocation>
</comment>
<feature type="repeat" description="ANK" evidence="4">
    <location>
        <begin position="1031"/>
        <end position="1063"/>
    </location>
</feature>
<dbReference type="Pfam" id="PF24965">
    <property type="entry name" value="TRS130_4HB"/>
    <property type="match status" value="1"/>
</dbReference>
<feature type="domain" description="TRAPPC10/Trs130 N-terminal" evidence="8">
    <location>
        <begin position="1437"/>
        <end position="1726"/>
    </location>
</feature>
<feature type="domain" description="SPT23/MGA2-like DNA-binding" evidence="12">
    <location>
        <begin position="331"/>
        <end position="555"/>
    </location>
</feature>
<dbReference type="SUPFAM" id="SSF81296">
    <property type="entry name" value="E set domains"/>
    <property type="match status" value="1"/>
</dbReference>
<dbReference type="InterPro" id="IPR056916">
    <property type="entry name" value="NTS_TR130"/>
</dbReference>
<evidence type="ECO:0000259" key="9">
    <source>
        <dbReference type="Pfam" id="PF23273"/>
    </source>
</evidence>
<dbReference type="Pfam" id="PF23273">
    <property type="entry name" value="DUF7076"/>
    <property type="match status" value="1"/>
</dbReference>
<organism evidence="13 14">
    <name type="scientific">Talaromyces islandicus</name>
    <name type="common">Penicillium islandicum</name>
    <dbReference type="NCBI Taxonomy" id="28573"/>
    <lineage>
        <taxon>Eukaryota</taxon>
        <taxon>Fungi</taxon>
        <taxon>Dikarya</taxon>
        <taxon>Ascomycota</taxon>
        <taxon>Pezizomycotina</taxon>
        <taxon>Eurotiomycetes</taxon>
        <taxon>Eurotiomycetidae</taxon>
        <taxon>Eurotiales</taxon>
        <taxon>Trichocomaceae</taxon>
        <taxon>Talaromyces</taxon>
        <taxon>Talaromyces sect. Islandici</taxon>
    </lineage>
</organism>
<feature type="region of interest" description="Disordered" evidence="5">
    <location>
        <begin position="2025"/>
        <end position="2046"/>
    </location>
</feature>
<feature type="region of interest" description="Disordered" evidence="5">
    <location>
        <begin position="1492"/>
        <end position="1519"/>
    </location>
</feature>
<evidence type="ECO:0000259" key="7">
    <source>
        <dbReference type="Pfam" id="PF12584"/>
    </source>
</evidence>
<feature type="compositionally biased region" description="Acidic residues" evidence="5">
    <location>
        <begin position="1127"/>
        <end position="1143"/>
    </location>
</feature>
<dbReference type="InterPro" id="IPR002110">
    <property type="entry name" value="Ankyrin_rpt"/>
</dbReference>
<feature type="compositionally biased region" description="Polar residues" evidence="5">
    <location>
        <begin position="766"/>
        <end position="776"/>
    </location>
</feature>
<evidence type="ECO:0000259" key="6">
    <source>
        <dbReference type="Pfam" id="PF01833"/>
    </source>
</evidence>
<feature type="region of interest" description="Disordered" evidence="5">
    <location>
        <begin position="31"/>
        <end position="126"/>
    </location>
</feature>
<evidence type="ECO:0000259" key="11">
    <source>
        <dbReference type="Pfam" id="PF24967"/>
    </source>
</evidence>
<dbReference type="InterPro" id="IPR057962">
    <property type="entry name" value="SPT23_MGA2_DBD"/>
</dbReference>
<feature type="region of interest" description="Disordered" evidence="5">
    <location>
        <begin position="756"/>
        <end position="786"/>
    </location>
</feature>
<dbReference type="OrthoDB" id="10256906at2759"/>
<keyword evidence="14" id="KW-1185">Reference proteome</keyword>
<feature type="compositionally biased region" description="Polar residues" evidence="5">
    <location>
        <begin position="62"/>
        <end position="73"/>
    </location>
</feature>
<dbReference type="Pfam" id="PF12584">
    <property type="entry name" value="TRAPPC10"/>
    <property type="match status" value="1"/>
</dbReference>
<sequence length="2889" mass="316396">MRPQETASSPAFPHLDPIVLDVDMNSLYHDDDMEFLNNGDYQHTSNDSARDLDELFPHSAESRNGNGIESSASPAEFKGKTQTQGPGSLKRPHTFALDSSSDSPADNSSPGSSSDSPRDHGRNSSVGSAIHSESAINFDADGWLNSQAFPDRQENIFGLVSSMAGFDPNFADIESSNRVMDSAFDFESAASSPTPLSADGISFSGASKKKARASAAATSHYNQYKAPSINQHSSGSPFYSNSSREPSPLTTKVPPHGRSGSSQWSGRSPSSNLEDNFGSVSVNTASPFNGTLSPPNLNFVPNGMQFGTTDYSIPSPSHSNSASRGRTHPILHVHPTSLKSRVETQIPIRLTLFPLPTGVQKLRLPTHTISKPKFLAKPEIGPTPEILELHTSLVCTSAMQDKAKLERAFARARGEAVKRSSSASSAMEGDDDEKPLEGGEVKICQGCIQRERKRASRKKQRKPDEDELFQKDEDKRVIVFNTHEIKDWVEPPKDSSMSFTPPGAMQVELPMRIACYCRHQNEKLGFQVILTIKDHLDNVVAQAITNSIMITDDHKTHSASSAAVTAAAPSSALPDGTQLPGAGVFVPGSSQDAAKVSAVGQQSFRASSTSDLQNLQQFASQYQITPGAFAIPQPTGSSSSSATPRNLSRQASPIDQPGPSNKRRKHSSSGKLPTGLTMTKLEGPQSTSSSNSSVVNGQFTSSSRGFVSPSERPFATPIGVSGPFGNGPPTPNGTESSPYFSNMAQAQSIEGLAQAISAPGSAHASRPNSPGLNSRHNFGEPAHGLPMGPNPVNQAWPHMTNAGNRLPTIIHKLVPAEGSTTGGTEVTLLGSGFYPGMEVVFGDTLATTTTFWGDKCLNCLTPPALQPGLVPVVFKHEHPTFGQVPQTQPILPKQQHFFRYVDDRELQMYRLALQILGQKLRSPTDAFQTAQRIMGGDQAALWNLQNDIQGGSSGQRQVPNFNAQNQTSDLDSKMLTYLEFIDLDDSPRAPRYNSRSSTGLTLLHFASSLGLTRFVAGLLARGATPDVQDKNGHTAMHFAALSGHAHIVHRLRLAGANAGTRSARGFTPADIAITLPAHQAALIPASHYRSRSVGSSPSLRRRHSSSVSLSSHWETSSASGSFNYAQEESEDDQQTDSDEEDAEGYFSSRRSSMHLDATSSLYYTQSREGSVHVDGVNASVEHDVKAERATTQAALVAWRDQLATQIHQFQQSVGRAFPNLPALPPMPALPDYQAYPMMRRITNLVPNRPGSSWSSKDGWWDLLRGNSTPPATTTHEPPAYEELYPHQEADEDRDQELKKQSVIRAAAEAALDDHFEAKPSSSSTSSMSKDEITDIRIGRKTIISREQQEKLRHQQALKMKGLRKDKNLYFFWIPMLLLFLGLWLRNFVPGLWRGVSDGYEFMKNRYIHRTAKKRNGASYFPGFVGIMMDPSIETGLNKVTVECTDPSGLFPDVQSILSKRLPLRNLHWKSPTRPARSIESLNVDLAVSQATSEEKKRVSNESAAGAATSSPAAPLRRHQIPGLRQTPYVRIYLLRCDDNETYKASSRKLLREWIKAHSASQQTSGAGQGNHDACEWLILHVLQDGDAPEKTASKWPGRGSTSVLEKVKADFNGSSKGAVDRVAQIRLPKEGQTQAQTQDQSDLIDQLNDLVDKVKHAILTSFDLRVAQYEEDIKEKDSQRSLPGWNFCTFFILKEGLARGFENVGLLEDALVGYDELAAGLESAVTTYLSGTGDQHGGGFLDFSADRKEKAVAAIKAIGKQESASETESGEDGKEQTVKPTLDLDEEHFPLDSAKKPYREMILANNISIFDFRTYVFSRQLNILLKAAKAPCLQNKRNSNQGTASSSSKGEDLLLLAEICDRAMEFISMAARTLRYDIECALSDVTEAADVVKKTAVISNLVSSWTYTAACQVLSQTTSPSLVLPESPLQQLKVSKKQSAAADVRSNVPKRSSSLITGHGESDGTASTHKPPMAKSGSSDLSSGRGELCQLARGVLEEIGERRGWVQKWSDFDVLFDKPTSVLEEGMEEVSLDDENSSTQEPQREAQNLPPALRMAGIDLPALSDVLQAKKQFYLLIEECTDQMFRHYAVANRPRSAETALAEIAVLKFRQGDFETAAAFFRKIAPFYENCQWATLEGTILELYSRCLKRLDQTDDFVRILLRLLSQYASYVQSGLSTRQKSSFASSDLVVQSNVHGYIEDLFDASAKLTKELNVPLSSFFGDIDADPEIKHYSDRDGFQMQLKLRFLLGDVINIESVKVRLVNASGLLSHEVWLERSEEAVIKSSASKLLIGSTSTLQGKYIVDRIEMRVKNLVFTYGGGSHSSALPPGFREPEESEATKPYIWCYSAASGLDARLTTPHYINLEELRTVEVEIDSGRNNISSGVVRVRPATAGLRLRIAEASIVDGDINMTPNPESGSLEFTKFSSESSVRLRIPYSIDEEHTMLSTRLEVVYETETGRFTYVSTSSIISTLPISVNVQDVFKDEVLFSRFTVSPAMLIPLRILGCNIPESTSYQVDGGVQGAVAFDVFPKQPASVIYKIRLRDGTRLSGDSKRSLRLTVQFTCLDEECLLLIKQKFVAAITDSKFKSLVRLLTPHIVEAFRTRLSTSDMEAIGLVREVEVLSYNEAHWETVLSGLREPFRKEVRDWLVEWHQSNTIFTLNDPDPALLARQIVIPVEVPEIQVVHTAELRLCTESLTGHGPASHSQHAYAAVGHMIPAELVLRHTRRWCSKKMESEEASGNGQLEFAYEMHVNPDLWLIGGRRRGHFTAQEGEDTKFALMLLPQRAGNLLLPSIEIKTYLSDGAATATASSLTVNNNVNSNPQASSPGAAPPPSPWSAQPQRRPVPSEVDYKNHGETLLVLPDLKKTTVSLESGSPGLIESEARLAV</sequence>
<dbReference type="Gene3D" id="1.25.40.20">
    <property type="entry name" value="Ankyrin repeat-containing domain"/>
    <property type="match status" value="1"/>
</dbReference>
<protein>
    <submittedName>
        <fullName evidence="13">Ankyrin-3</fullName>
    </submittedName>
</protein>
<feature type="domain" description="TRAPPC10/Trs130 C-terminal" evidence="7">
    <location>
        <begin position="2677"/>
        <end position="2863"/>
    </location>
</feature>
<dbReference type="Pfam" id="PF24967">
    <property type="entry name" value="NTS_TR130"/>
    <property type="match status" value="1"/>
</dbReference>
<evidence type="ECO:0000259" key="12">
    <source>
        <dbReference type="Pfam" id="PF25603"/>
    </source>
</evidence>
<dbReference type="Gene3D" id="2.60.40.10">
    <property type="entry name" value="Immunoglobulins"/>
    <property type="match status" value="1"/>
</dbReference>
<dbReference type="Pfam" id="PF23036">
    <property type="entry name" value="TRAPPC10_1st"/>
    <property type="match status" value="2"/>
</dbReference>
<feature type="region of interest" description="Disordered" evidence="5">
    <location>
        <begin position="629"/>
        <end position="736"/>
    </location>
</feature>
<dbReference type="Pfam" id="PF23274">
    <property type="entry name" value="DUF7077"/>
    <property type="match status" value="1"/>
</dbReference>
<reference evidence="13 14" key="1">
    <citation type="submission" date="2015-04" db="EMBL/GenBank/DDBJ databases">
        <authorList>
            <person name="Syromyatnikov M.Y."/>
            <person name="Popov V.N."/>
        </authorList>
    </citation>
    <scope>NUCLEOTIDE SEQUENCE [LARGE SCALE GENOMIC DNA]</scope>
    <source>
        <strain evidence="13">WF-38-12</strain>
    </source>
</reference>
<dbReference type="InterPro" id="IPR045126">
    <property type="entry name" value="TRAPPC10/Trs130"/>
</dbReference>
<feature type="compositionally biased region" description="Low complexity" evidence="5">
    <location>
        <begin position="1105"/>
        <end position="1117"/>
    </location>
</feature>
<dbReference type="GO" id="GO:0005829">
    <property type="term" value="C:cytosol"/>
    <property type="evidence" value="ECO:0007669"/>
    <property type="project" value="GOC"/>
</dbReference>
<feature type="domain" description="DUF7076" evidence="9">
    <location>
        <begin position="2204"/>
        <end position="2317"/>
    </location>
</feature>
<accession>A0A0U1M2L3</accession>
<dbReference type="GO" id="GO:0006891">
    <property type="term" value="P:intra-Golgi vesicle-mediated transport"/>
    <property type="evidence" value="ECO:0007669"/>
    <property type="project" value="TreeGrafter"/>
</dbReference>
<dbReference type="InterPro" id="IPR056913">
    <property type="entry name" value="TRAPPC10/Trs130_N"/>
</dbReference>
<dbReference type="SUPFAM" id="SSF48403">
    <property type="entry name" value="Ankyrin repeat"/>
    <property type="match status" value="1"/>
</dbReference>
<dbReference type="Proteomes" id="UP000054383">
    <property type="component" value="Unassembled WGS sequence"/>
</dbReference>
<dbReference type="CDD" id="cd00102">
    <property type="entry name" value="IPT"/>
    <property type="match status" value="1"/>
</dbReference>
<feature type="domain" description="DUF7077" evidence="10">
    <location>
        <begin position="2351"/>
        <end position="2470"/>
    </location>
</feature>
<evidence type="ECO:0000256" key="3">
    <source>
        <dbReference type="ARBA" id="ARBA00023034"/>
    </source>
</evidence>
<feature type="region of interest" description="Disordered" evidence="5">
    <location>
        <begin position="1088"/>
        <end position="1150"/>
    </location>
</feature>
<gene>
    <name evidence="13" type="ORF">PISL3812_06783</name>
</gene>
<dbReference type="PROSITE" id="PS50088">
    <property type="entry name" value="ANK_REPEAT"/>
    <property type="match status" value="2"/>
</dbReference>
<feature type="region of interest" description="Disordered" evidence="5">
    <location>
        <begin position="1938"/>
        <end position="1985"/>
    </location>
</feature>
<evidence type="ECO:0000259" key="8">
    <source>
        <dbReference type="Pfam" id="PF23036"/>
    </source>
</evidence>
<feature type="compositionally biased region" description="Polar residues" evidence="5">
    <location>
        <begin position="228"/>
        <end position="250"/>
    </location>
</feature>
<feature type="region of interest" description="Disordered" evidence="5">
    <location>
        <begin position="1759"/>
        <end position="1780"/>
    </location>
</feature>
<keyword evidence="2" id="KW-0813">Transport</keyword>
<dbReference type="InterPro" id="IPR013783">
    <property type="entry name" value="Ig-like_fold"/>
</dbReference>
<feature type="region of interest" description="Disordered" evidence="5">
    <location>
        <begin position="2817"/>
        <end position="2853"/>
    </location>
</feature>
<dbReference type="EMBL" id="CVMT01000006">
    <property type="protein sequence ID" value="CRG89744.1"/>
    <property type="molecule type" value="Genomic_DNA"/>
</dbReference>
<dbReference type="InterPro" id="IPR014756">
    <property type="entry name" value="Ig_E-set"/>
</dbReference>
<evidence type="ECO:0000313" key="13">
    <source>
        <dbReference type="EMBL" id="CRG89744.1"/>
    </source>
</evidence>
<dbReference type="PROSITE" id="PS50297">
    <property type="entry name" value="ANK_REP_REGION"/>
    <property type="match status" value="2"/>
</dbReference>
<feature type="compositionally biased region" description="Low complexity" evidence="5">
    <location>
        <begin position="1502"/>
        <end position="1514"/>
    </location>
</feature>
<evidence type="ECO:0000313" key="14">
    <source>
        <dbReference type="Proteomes" id="UP000054383"/>
    </source>
</evidence>
<feature type="compositionally biased region" description="Acidic residues" evidence="5">
    <location>
        <begin position="2025"/>
        <end position="2036"/>
    </location>
</feature>
<evidence type="ECO:0000256" key="5">
    <source>
        <dbReference type="SAM" id="MobiDB-lite"/>
    </source>
</evidence>
<feature type="compositionally biased region" description="Low complexity" evidence="5">
    <location>
        <begin position="686"/>
        <end position="696"/>
    </location>
</feature>
<dbReference type="Pfam" id="PF12796">
    <property type="entry name" value="Ank_2"/>
    <property type="match status" value="1"/>
</dbReference>
<dbReference type="SMART" id="SM00248">
    <property type="entry name" value="ANK"/>
    <property type="match status" value="2"/>
</dbReference>
<feature type="repeat" description="ANK" evidence="4">
    <location>
        <begin position="998"/>
        <end position="1030"/>
    </location>
</feature>
<keyword evidence="4" id="KW-0040">ANK repeat</keyword>
<feature type="compositionally biased region" description="Low complexity" evidence="5">
    <location>
        <begin position="257"/>
        <end position="271"/>
    </location>
</feature>
<feature type="compositionally biased region" description="Low complexity" evidence="5">
    <location>
        <begin position="2817"/>
        <end position="2830"/>
    </location>
</feature>
<feature type="compositionally biased region" description="Polar residues" evidence="5">
    <location>
        <begin position="634"/>
        <end position="653"/>
    </location>
</feature>
<evidence type="ECO:0000256" key="1">
    <source>
        <dbReference type="ARBA" id="ARBA00004555"/>
    </source>
</evidence>
<dbReference type="GO" id="GO:1990071">
    <property type="term" value="C:TRAPPII protein complex"/>
    <property type="evidence" value="ECO:0007669"/>
    <property type="project" value="InterPro"/>
</dbReference>
<evidence type="ECO:0000259" key="10">
    <source>
        <dbReference type="Pfam" id="PF23274"/>
    </source>
</evidence>
<name>A0A0U1M2L3_TALIS</name>
<evidence type="ECO:0000256" key="4">
    <source>
        <dbReference type="PROSITE-ProRule" id="PRU00023"/>
    </source>
</evidence>
<dbReference type="GO" id="GO:0034498">
    <property type="term" value="P:early endosome to Golgi transport"/>
    <property type="evidence" value="ECO:0007669"/>
    <property type="project" value="TreeGrafter"/>
</dbReference>
<feature type="region of interest" description="Disordered" evidence="5">
    <location>
        <begin position="222"/>
        <end position="278"/>
    </location>
</feature>
<evidence type="ECO:0000256" key="2">
    <source>
        <dbReference type="ARBA" id="ARBA00022448"/>
    </source>
</evidence>
<dbReference type="InterPro" id="IPR036770">
    <property type="entry name" value="Ankyrin_rpt-contain_sf"/>
</dbReference>
<dbReference type="Pfam" id="PF01833">
    <property type="entry name" value="TIG"/>
    <property type="match status" value="1"/>
</dbReference>
<feature type="domain" description="Trs130 NTS" evidence="11">
    <location>
        <begin position="2063"/>
        <end position="2154"/>
    </location>
</feature>
<keyword evidence="3" id="KW-0333">Golgi apparatus</keyword>
<dbReference type="InterPro" id="IPR022233">
    <property type="entry name" value="TRAPPC10/Trs130_C"/>
</dbReference>
<feature type="domain" description="IPT/TIG" evidence="6">
    <location>
        <begin position="809"/>
        <end position="877"/>
    </location>
</feature>
<dbReference type="PANTHER" id="PTHR13251:SF3">
    <property type="entry name" value="TRAFFICKING PROTEIN PARTICLE COMPLEX SUBUNIT 10"/>
    <property type="match status" value="1"/>
</dbReference>
<feature type="compositionally biased region" description="Low complexity" evidence="5">
    <location>
        <begin position="98"/>
        <end position="115"/>
    </location>
</feature>
<dbReference type="Pfam" id="PF25603">
    <property type="entry name" value="SPT23_MGA2_DBD"/>
    <property type="match status" value="1"/>
</dbReference>
<feature type="region of interest" description="Disordered" evidence="5">
    <location>
        <begin position="414"/>
        <end position="438"/>
    </location>
</feature>
<dbReference type="InterPro" id="IPR002909">
    <property type="entry name" value="IPT_dom"/>
</dbReference>
<dbReference type="PANTHER" id="PTHR13251">
    <property type="entry name" value="EPILEPSY HOLOPROSENCEPHALY CANDIDATE 1/TMEM1"/>
    <property type="match status" value="1"/>
</dbReference>
<feature type="domain" description="TRAPPC10/Trs130 N-terminal" evidence="8">
    <location>
        <begin position="1792"/>
        <end position="1829"/>
    </location>
</feature>
<proteinExistence type="predicted"/>